<sequence length="702" mass="79879">MSELASLGATNLRESVGTVYFHANLETAFRACLWSRLANRIFLTLGEFEVNSADALYAAVKSLPWEEHLLPTATLAIDFQGKVSWLKNSQFGVLRCKDAIVDYFRERCGERPSIDKARPDIRIHVRLRKGKALVSLDLSGESLHRRGYRSRGGLAPLKENLASAILLRSDWPGMAARGGALIDPMCGSGTLLIEAAWMAMDIAPGLLRRHWGFDHWQGHVPALWKRLREEALERRRQGLDRQWPEIRGYDASGSAVATAQENIERAGLRGRVRVSRRELSDFAKPTHTDLPVGLVVCNPPYGERLGDEASLVHLYRYLGDALSRDFIGWQAALITGNPHLGKAMAWHSHQQYRMLNGSIESKLLLFDLSPENQIRQREGEQGAKSNSLPMTEGARMFSNRLQKNRKRLEKWLKREEVSCYRLYDADMPEYAVAVDRYNDWLVVAEYAPPASVPEEKAEARLRDVLAGLPDATGISPDRIVLKQRRRQRGKDQYQREQRSNETLTVMEGQAKLLVNLKDFLDTGLFLDHRRVRLEIAARANGRSFLNLFCYTGTASVHAAMGGAKWTTSVDLSPKYLQWTRENLSLNGMSEARHHTIEADCVEWLKGNDKTFDLILLDPPTFSNSKRTETVLDVQRDQELLVDEAMRVLNPGGLLIFSNNRRDFKLSEALAERYRVENRTDWSLDPDFKRPGKPIHHCFFFYK</sequence>
<evidence type="ECO:0000313" key="10">
    <source>
        <dbReference type="Proteomes" id="UP000537130"/>
    </source>
</evidence>
<protein>
    <recommendedName>
        <fullName evidence="6">Ribosomal RNA large subunit methyltransferase K/L</fullName>
    </recommendedName>
    <domain>
        <recommendedName>
            <fullName evidence="6">23S rRNA m2G2445 methyltransferase</fullName>
            <ecNumber evidence="6">2.1.1.173</ecNumber>
        </recommendedName>
        <alternativeName>
            <fullName evidence="6">rRNA (guanine-N(2)-)-methyltransferase RlmL</fullName>
        </alternativeName>
    </domain>
    <domain>
        <recommendedName>
            <fullName evidence="6">23S rRNA m7G2069 methyltransferase</fullName>
            <ecNumber evidence="6">2.1.1.264</ecNumber>
        </recommendedName>
        <alternativeName>
            <fullName evidence="6">rRNA (guanine-N(7)-)-methyltransferase RlmK</fullName>
        </alternativeName>
    </domain>
</protein>
<dbReference type="EC" id="2.1.1.264" evidence="6"/>
<proteinExistence type="inferred from homology"/>
<evidence type="ECO:0000313" key="9">
    <source>
        <dbReference type="EMBL" id="MBB3046084.1"/>
    </source>
</evidence>
<dbReference type="NCBIfam" id="NF008748">
    <property type="entry name" value="PRK11783.1"/>
    <property type="match status" value="1"/>
</dbReference>
<dbReference type="CDD" id="cd02440">
    <property type="entry name" value="AdoMet_MTases"/>
    <property type="match status" value="1"/>
</dbReference>
<dbReference type="SUPFAM" id="SSF53335">
    <property type="entry name" value="S-adenosyl-L-methionine-dependent methyltransferases"/>
    <property type="match status" value="2"/>
</dbReference>
<evidence type="ECO:0000256" key="2">
    <source>
        <dbReference type="ARBA" id="ARBA00022552"/>
    </source>
</evidence>
<dbReference type="InterPro" id="IPR000241">
    <property type="entry name" value="RlmKL-like_Mtase"/>
</dbReference>
<keyword evidence="3 6" id="KW-0489">Methyltransferase</keyword>
<dbReference type="InterPro" id="IPR053943">
    <property type="entry name" value="RlmKL-like_Mtase_CS"/>
</dbReference>
<dbReference type="Gene3D" id="3.40.50.150">
    <property type="entry name" value="Vaccinia Virus protein VP39"/>
    <property type="match status" value="2"/>
</dbReference>
<dbReference type="Pfam" id="PF22020">
    <property type="entry name" value="RlmL_1st"/>
    <property type="match status" value="1"/>
</dbReference>
<evidence type="ECO:0000256" key="1">
    <source>
        <dbReference type="ARBA" id="ARBA00022490"/>
    </source>
</evidence>
<keyword evidence="10" id="KW-1185">Reference proteome</keyword>
<dbReference type="GO" id="GO:0052915">
    <property type="term" value="F:23S rRNA (guanine(2445)-N(2))-methyltransferase activity"/>
    <property type="evidence" value="ECO:0007669"/>
    <property type="project" value="UniProtKB-UniRule"/>
</dbReference>
<dbReference type="InterPro" id="IPR054170">
    <property type="entry name" value="RlmL_1st"/>
</dbReference>
<dbReference type="Pfam" id="PF10672">
    <property type="entry name" value="Methyltrans_SAM"/>
    <property type="match status" value="1"/>
</dbReference>
<dbReference type="Gene3D" id="3.30.750.80">
    <property type="entry name" value="RNA methyltransferase domain (HRMD) like"/>
    <property type="match status" value="1"/>
</dbReference>
<dbReference type="GO" id="GO:0070043">
    <property type="term" value="F:rRNA (guanine-N7-)-methyltransferase activity"/>
    <property type="evidence" value="ECO:0007669"/>
    <property type="project" value="UniProtKB-UniRule"/>
</dbReference>
<keyword evidence="4 6" id="KW-0808">Transferase</keyword>
<comment type="similarity">
    <text evidence="6">Belongs to the methyltransferase superfamily. RlmKL family.</text>
</comment>
<dbReference type="InterPro" id="IPR029063">
    <property type="entry name" value="SAM-dependent_MTases_sf"/>
</dbReference>
<dbReference type="Gene3D" id="3.30.2130.30">
    <property type="match status" value="1"/>
</dbReference>
<dbReference type="InterPro" id="IPR017244">
    <property type="entry name" value="23SrRNA_methyltr_KL"/>
</dbReference>
<keyword evidence="2 6" id="KW-0698">rRNA processing</keyword>
<evidence type="ECO:0000256" key="5">
    <source>
        <dbReference type="ARBA" id="ARBA00022691"/>
    </source>
</evidence>
<dbReference type="PANTHER" id="PTHR47313:SF1">
    <property type="entry name" value="RIBOSOMAL RNA LARGE SUBUNIT METHYLTRANSFERASE K_L"/>
    <property type="match status" value="1"/>
</dbReference>
<dbReference type="PIRSF" id="PIRSF037618">
    <property type="entry name" value="RNA_Mtase_bacteria_prd"/>
    <property type="match status" value="1"/>
</dbReference>
<accession>A0A7W4Z431</accession>
<evidence type="ECO:0000256" key="4">
    <source>
        <dbReference type="ARBA" id="ARBA00022679"/>
    </source>
</evidence>
<dbReference type="InterPro" id="IPR004114">
    <property type="entry name" value="THUMP_dom"/>
</dbReference>
<dbReference type="CDD" id="cd11715">
    <property type="entry name" value="THUMP_AdoMetMT"/>
    <property type="match status" value="1"/>
</dbReference>
<comment type="catalytic activity">
    <reaction evidence="6">
        <text>guanosine(2445) in 23S rRNA + S-adenosyl-L-methionine = N(2)-methylguanosine(2445) in 23S rRNA + S-adenosyl-L-homocysteine + H(+)</text>
        <dbReference type="Rhea" id="RHEA:42740"/>
        <dbReference type="Rhea" id="RHEA-COMP:10215"/>
        <dbReference type="Rhea" id="RHEA-COMP:10216"/>
        <dbReference type="ChEBI" id="CHEBI:15378"/>
        <dbReference type="ChEBI" id="CHEBI:57856"/>
        <dbReference type="ChEBI" id="CHEBI:59789"/>
        <dbReference type="ChEBI" id="CHEBI:74269"/>
        <dbReference type="ChEBI" id="CHEBI:74481"/>
        <dbReference type="EC" id="2.1.1.173"/>
    </reaction>
</comment>
<dbReference type="GO" id="GO:0005737">
    <property type="term" value="C:cytoplasm"/>
    <property type="evidence" value="ECO:0007669"/>
    <property type="project" value="UniProtKB-SubCell"/>
</dbReference>
<name>A0A7W4Z431_9GAMM</name>
<evidence type="ECO:0000256" key="7">
    <source>
        <dbReference type="PROSITE-ProRule" id="PRU00529"/>
    </source>
</evidence>
<dbReference type="InterPro" id="IPR019614">
    <property type="entry name" value="SAM-dep_methyl-trfase"/>
</dbReference>
<comment type="function">
    <text evidence="6">Specifically methylates the guanine in position 2445 (m2G2445) and the guanine in position 2069 (m7G2069) of 23S rRNA.</text>
</comment>
<dbReference type="EC" id="2.1.1.173" evidence="6"/>
<organism evidence="9 10">
    <name type="scientific">Litorivivens lipolytica</name>
    <dbReference type="NCBI Taxonomy" id="1524264"/>
    <lineage>
        <taxon>Bacteria</taxon>
        <taxon>Pseudomonadati</taxon>
        <taxon>Pseudomonadota</taxon>
        <taxon>Gammaproteobacteria</taxon>
        <taxon>Litorivivens</taxon>
    </lineage>
</organism>
<keyword evidence="7" id="KW-0694">RNA-binding</keyword>
<dbReference type="Pfam" id="PF01170">
    <property type="entry name" value="UPF0020"/>
    <property type="match status" value="1"/>
</dbReference>
<dbReference type="EMBL" id="JACHWY010000001">
    <property type="protein sequence ID" value="MBB3046084.1"/>
    <property type="molecule type" value="Genomic_DNA"/>
</dbReference>
<comment type="subcellular location">
    <subcellularLocation>
        <location evidence="6">Cytoplasm</location>
    </subcellularLocation>
</comment>
<evidence type="ECO:0000256" key="3">
    <source>
        <dbReference type="ARBA" id="ARBA00022603"/>
    </source>
</evidence>
<evidence type="ECO:0000256" key="6">
    <source>
        <dbReference type="HAMAP-Rule" id="MF_01858"/>
    </source>
</evidence>
<dbReference type="PROSITE" id="PS00092">
    <property type="entry name" value="N6_MTASE"/>
    <property type="match status" value="1"/>
</dbReference>
<dbReference type="Pfam" id="PF02926">
    <property type="entry name" value="THUMP"/>
    <property type="match status" value="1"/>
</dbReference>
<comment type="caution">
    <text evidence="9">The sequence shown here is derived from an EMBL/GenBank/DDBJ whole genome shotgun (WGS) entry which is preliminary data.</text>
</comment>
<dbReference type="HAMAP" id="MF_01858">
    <property type="entry name" value="23SrRNA_methyltr_KL"/>
    <property type="match status" value="1"/>
</dbReference>
<dbReference type="PROSITE" id="PS01261">
    <property type="entry name" value="UPF0020"/>
    <property type="match status" value="1"/>
</dbReference>
<dbReference type="Proteomes" id="UP000537130">
    <property type="component" value="Unassembled WGS sequence"/>
</dbReference>
<dbReference type="PROSITE" id="PS51165">
    <property type="entry name" value="THUMP"/>
    <property type="match status" value="1"/>
</dbReference>
<dbReference type="GO" id="GO:0003723">
    <property type="term" value="F:RNA binding"/>
    <property type="evidence" value="ECO:0007669"/>
    <property type="project" value="UniProtKB-UniRule"/>
</dbReference>
<dbReference type="SMART" id="SM00981">
    <property type="entry name" value="THUMP"/>
    <property type="match status" value="1"/>
</dbReference>
<comment type="catalytic activity">
    <reaction evidence="6">
        <text>guanosine(2069) in 23S rRNA + S-adenosyl-L-methionine = N(2)-methylguanosine(2069) in 23S rRNA + S-adenosyl-L-homocysteine + H(+)</text>
        <dbReference type="Rhea" id="RHEA:43772"/>
        <dbReference type="Rhea" id="RHEA-COMP:10688"/>
        <dbReference type="Rhea" id="RHEA-COMP:10689"/>
        <dbReference type="ChEBI" id="CHEBI:15378"/>
        <dbReference type="ChEBI" id="CHEBI:57856"/>
        <dbReference type="ChEBI" id="CHEBI:59789"/>
        <dbReference type="ChEBI" id="CHEBI:74269"/>
        <dbReference type="ChEBI" id="CHEBI:74481"/>
        <dbReference type="EC" id="2.1.1.264"/>
    </reaction>
</comment>
<keyword evidence="5 6" id="KW-0949">S-adenosyl-L-methionine</keyword>
<feature type="domain" description="THUMP" evidence="8">
    <location>
        <begin position="27"/>
        <end position="138"/>
    </location>
</feature>
<dbReference type="InterPro" id="IPR002052">
    <property type="entry name" value="DNA_methylase_N6_adenine_CS"/>
</dbReference>
<keyword evidence="1 6" id="KW-0963">Cytoplasm</keyword>
<dbReference type="PANTHER" id="PTHR47313">
    <property type="entry name" value="RIBOSOMAL RNA LARGE SUBUNIT METHYLTRANSFERASE K/L"/>
    <property type="match status" value="1"/>
</dbReference>
<gene>
    <name evidence="6" type="primary">rlmL</name>
    <name evidence="9" type="ORF">FHR99_000320</name>
</gene>
<reference evidence="9 10" key="1">
    <citation type="submission" date="2020-08" db="EMBL/GenBank/DDBJ databases">
        <title>Genomic Encyclopedia of Type Strains, Phase III (KMG-III): the genomes of soil and plant-associated and newly described type strains.</title>
        <authorList>
            <person name="Whitman W."/>
        </authorList>
    </citation>
    <scope>NUCLEOTIDE SEQUENCE [LARGE SCALE GENOMIC DNA]</scope>
    <source>
        <strain evidence="9 10">CECT 8654</strain>
    </source>
</reference>
<evidence type="ECO:0000259" key="8">
    <source>
        <dbReference type="PROSITE" id="PS51165"/>
    </source>
</evidence>
<dbReference type="AlphaFoldDB" id="A0A7W4Z431"/>